<gene>
    <name evidence="2" type="ordered locus">Belba_3657</name>
</gene>
<keyword evidence="3" id="KW-1185">Reference proteome</keyword>
<reference evidence="3" key="1">
    <citation type="submission" date="2012-06" db="EMBL/GenBank/DDBJ databases">
        <title>The complete genome of Belliella baltica DSM 15883.</title>
        <authorList>
            <person name="Lucas S."/>
            <person name="Copeland A."/>
            <person name="Lapidus A."/>
            <person name="Goodwin L."/>
            <person name="Pitluck S."/>
            <person name="Peters L."/>
            <person name="Mikhailova N."/>
            <person name="Davenport K."/>
            <person name="Kyrpides N."/>
            <person name="Mavromatis K."/>
            <person name="Pagani I."/>
            <person name="Ivanova N."/>
            <person name="Ovchinnikova G."/>
            <person name="Zeytun A."/>
            <person name="Detter J.C."/>
            <person name="Han C."/>
            <person name="Land M."/>
            <person name="Hauser L."/>
            <person name="Markowitz V."/>
            <person name="Cheng J.-F."/>
            <person name="Hugenholtz P."/>
            <person name="Woyke T."/>
            <person name="Wu D."/>
            <person name="Tindall B."/>
            <person name="Pomrenke H."/>
            <person name="Brambilla E."/>
            <person name="Klenk H.-P."/>
            <person name="Eisen J.A."/>
        </authorList>
    </citation>
    <scope>NUCLEOTIDE SEQUENCE [LARGE SCALE GENOMIC DNA]</scope>
    <source>
        <strain evidence="3">DSM 15883 / CIP 108006 / LMG 21964 / BA134</strain>
    </source>
</reference>
<protein>
    <recommendedName>
        <fullName evidence="4">SMODS and SLOG-associating 2TM effector domain-containing protein</fullName>
    </recommendedName>
</protein>
<evidence type="ECO:0000256" key="1">
    <source>
        <dbReference type="SAM" id="Phobius"/>
    </source>
</evidence>
<dbReference type="AlphaFoldDB" id="I3ZA80"/>
<sequence>MSKKERLVEYKNKLADHLIASKENKLYALKRLDIMIVALSSGGIYLGIELIKLPYEILPKSLFVIPPLIFSLAIIANIISQWTGYKANTYESEWIDLELERCRSKKRKKLNKEFQSKLDCKVQHFNKVTSFFNGSSSILLIFGIVFLGIIVFLLFWSWV</sequence>
<dbReference type="OrthoDB" id="9851820at2"/>
<feature type="transmembrane region" description="Helical" evidence="1">
    <location>
        <begin position="57"/>
        <end position="79"/>
    </location>
</feature>
<dbReference type="RefSeq" id="WP_014774082.1">
    <property type="nucleotide sequence ID" value="NC_018010.1"/>
</dbReference>
<name>I3ZA80_BELBD</name>
<dbReference type="Proteomes" id="UP000006050">
    <property type="component" value="Chromosome"/>
</dbReference>
<dbReference type="KEGG" id="bbd:Belba_3657"/>
<feature type="transmembrane region" description="Helical" evidence="1">
    <location>
        <begin position="137"/>
        <end position="158"/>
    </location>
</feature>
<dbReference type="STRING" id="866536.Belba_3657"/>
<organism evidence="2 3">
    <name type="scientific">Belliella baltica (strain DSM 15883 / CIP 108006 / LMG 21964 / BA134)</name>
    <dbReference type="NCBI Taxonomy" id="866536"/>
    <lineage>
        <taxon>Bacteria</taxon>
        <taxon>Pseudomonadati</taxon>
        <taxon>Bacteroidota</taxon>
        <taxon>Cytophagia</taxon>
        <taxon>Cytophagales</taxon>
        <taxon>Cyclobacteriaceae</taxon>
        <taxon>Belliella</taxon>
    </lineage>
</organism>
<proteinExistence type="predicted"/>
<keyword evidence="1" id="KW-1133">Transmembrane helix</keyword>
<keyword evidence="1" id="KW-0812">Transmembrane</keyword>
<keyword evidence="1" id="KW-0472">Membrane</keyword>
<accession>I3ZA80</accession>
<dbReference type="EMBL" id="CP003281">
    <property type="protein sequence ID" value="AFL86148.1"/>
    <property type="molecule type" value="Genomic_DNA"/>
</dbReference>
<evidence type="ECO:0008006" key="4">
    <source>
        <dbReference type="Google" id="ProtNLM"/>
    </source>
</evidence>
<feature type="transmembrane region" description="Helical" evidence="1">
    <location>
        <begin position="32"/>
        <end position="51"/>
    </location>
</feature>
<dbReference type="HOGENOM" id="CLU_1657385_0_0_10"/>
<dbReference type="eggNOG" id="ENOG5033M88">
    <property type="taxonomic scope" value="Bacteria"/>
</dbReference>
<evidence type="ECO:0000313" key="2">
    <source>
        <dbReference type="EMBL" id="AFL86148.1"/>
    </source>
</evidence>
<evidence type="ECO:0000313" key="3">
    <source>
        <dbReference type="Proteomes" id="UP000006050"/>
    </source>
</evidence>